<organism evidence="1 2">
    <name type="scientific">Anaerococcus groningensis</name>
    <dbReference type="NCBI Taxonomy" id="3115616"/>
    <lineage>
        <taxon>Bacteria</taxon>
        <taxon>Bacillati</taxon>
        <taxon>Bacillota</taxon>
        <taxon>Tissierellia</taxon>
        <taxon>Tissierellales</taxon>
        <taxon>Peptoniphilaceae</taxon>
        <taxon>Anaerococcus</taxon>
    </lineage>
</organism>
<dbReference type="Proteomes" id="UP001637993">
    <property type="component" value="Unassembled WGS sequence"/>
</dbReference>
<evidence type="ECO:0000313" key="2">
    <source>
        <dbReference type="Proteomes" id="UP001637993"/>
    </source>
</evidence>
<reference evidence="1 2" key="1">
    <citation type="journal article" date="2025" name="Anaerobe">
        <title>Description of Anaerococcus kampingiae sp. nov., Anaerococcus groningensis sp. nov., Anaerococcus martiniensis sp. nov., and Anaerococcus cruorum sp. nov., isolated from human clinical specimens.</title>
        <authorList>
            <person name="Boiten K.E."/>
            <person name="Meijer J."/>
            <person name="van Wezel E.M."/>
            <person name="Veloo A.C.M."/>
        </authorList>
    </citation>
    <scope>NUCLEOTIDE SEQUENCE [LARGE SCALE GENOMIC DNA]</scope>
    <source>
        <strain evidence="1 2">ENR1011</strain>
    </source>
</reference>
<name>A0ABW9MYD7_9FIRM</name>
<sequence>MDGRYKKIFASILLLITVIGGIYIAKNTSKDDIDANYKPMVKVEDKIYYWSKDLEDISLKDFTLIGEVKKSYNSGSKSVDEGSENYSSNVFPTGSKLYLYDKTSIIVETNSGVSLCVEGK</sequence>
<dbReference type="RefSeq" id="WP_410023425.1">
    <property type="nucleotide sequence ID" value="NZ_JBGMEG010000001.1"/>
</dbReference>
<evidence type="ECO:0000313" key="1">
    <source>
        <dbReference type="EMBL" id="MFO3716806.1"/>
    </source>
</evidence>
<protein>
    <submittedName>
        <fullName evidence="1">Uncharacterized protein</fullName>
    </submittedName>
</protein>
<dbReference type="EMBL" id="JBGMEG010000001">
    <property type="protein sequence ID" value="MFO3716806.1"/>
    <property type="molecule type" value="Genomic_DNA"/>
</dbReference>
<keyword evidence="2" id="KW-1185">Reference proteome</keyword>
<proteinExistence type="predicted"/>
<comment type="caution">
    <text evidence="1">The sequence shown here is derived from an EMBL/GenBank/DDBJ whole genome shotgun (WGS) entry which is preliminary data.</text>
</comment>
<gene>
    <name evidence="1" type="ORF">AB9Q04_00390</name>
</gene>
<accession>A0ABW9MYD7</accession>